<reference evidence="1 3" key="1">
    <citation type="journal article" date="2016" name="Genome Announc.">
        <title>Complete Genome Sequences of Aerococcus christensenii CCUG 28831T, Aerococcus sanguinicola CCUG 43001T, Aerococcus urinae CCUG 36881T, Aerococcus urinaeequi CCUG 28094T, Aerococcus urinaehominis CCUG 42038 BT, and Aerococcus viridans CCUG 4311T.</title>
        <authorList>
            <person name="Carkaci D."/>
            <person name="Dargis R."/>
            <person name="Nielsen X.C."/>
            <person name="Skovgaard O."/>
            <person name="Fuursted K."/>
            <person name="Christensen J.J."/>
        </authorList>
    </citation>
    <scope>NUCLEOTIDE SEQUENCE [LARGE SCALE GENOMIC DNA]</scope>
    <source>
        <strain evidence="1 3">CCUG43001</strain>
    </source>
</reference>
<dbReference type="EMBL" id="PKGY01000003">
    <property type="protein sequence ID" value="PKZ21801.1"/>
    <property type="molecule type" value="Genomic_DNA"/>
</dbReference>
<name>A0A0X8F9W3_9LACT</name>
<dbReference type="OrthoDB" id="2135148at2"/>
<keyword evidence="3" id="KW-1185">Reference proteome</keyword>
<reference evidence="2 4" key="3">
    <citation type="submission" date="2017-12" db="EMBL/GenBank/DDBJ databases">
        <title>Phylogenetic diversity of female urinary microbiome.</title>
        <authorList>
            <person name="Thomas-White K."/>
            <person name="Wolfe A.J."/>
        </authorList>
    </citation>
    <scope>NUCLEOTIDE SEQUENCE [LARGE SCALE GENOMIC DNA]</scope>
    <source>
        <strain evidence="2 4">UMB0139</strain>
    </source>
</reference>
<accession>A0A0X8F9W3</accession>
<dbReference type="Proteomes" id="UP000069912">
    <property type="component" value="Chromosome"/>
</dbReference>
<evidence type="ECO:0000313" key="1">
    <source>
        <dbReference type="EMBL" id="AMB93470.1"/>
    </source>
</evidence>
<dbReference type="GeneID" id="92902706"/>
<proteinExistence type="predicted"/>
<evidence type="ECO:0000313" key="4">
    <source>
        <dbReference type="Proteomes" id="UP000234239"/>
    </source>
</evidence>
<organism evidence="1 3">
    <name type="scientific">Aerococcus sanguinicola</name>
    <dbReference type="NCBI Taxonomy" id="119206"/>
    <lineage>
        <taxon>Bacteria</taxon>
        <taxon>Bacillati</taxon>
        <taxon>Bacillota</taxon>
        <taxon>Bacilli</taxon>
        <taxon>Lactobacillales</taxon>
        <taxon>Aerococcaceae</taxon>
        <taxon>Aerococcus</taxon>
    </lineage>
</organism>
<gene>
    <name evidence="1" type="ORF">AWM72_01290</name>
    <name evidence="2" type="ORF">CYJ28_07825</name>
</gene>
<dbReference type="EMBL" id="CP014160">
    <property type="protein sequence ID" value="AMB93470.1"/>
    <property type="molecule type" value="Genomic_DNA"/>
</dbReference>
<dbReference type="RefSeq" id="WP_067971980.1">
    <property type="nucleotide sequence ID" value="NZ_CAJHKM010000006.1"/>
</dbReference>
<dbReference type="KEGG" id="asan:AWM72_01290"/>
<evidence type="ECO:0000313" key="2">
    <source>
        <dbReference type="EMBL" id="PKZ21801.1"/>
    </source>
</evidence>
<dbReference type="AlphaFoldDB" id="A0A0X8F9W3"/>
<dbReference type="Proteomes" id="UP000234239">
    <property type="component" value="Unassembled WGS sequence"/>
</dbReference>
<protein>
    <submittedName>
        <fullName evidence="1">Uncharacterized protein</fullName>
    </submittedName>
</protein>
<reference evidence="3" key="2">
    <citation type="submission" date="2016-01" db="EMBL/GenBank/DDBJ databases">
        <title>Six Aerococcus type strain genome sequencing and assembly using PacBio and Illumina Hiseq.</title>
        <authorList>
            <person name="Carkaci D."/>
            <person name="Dargis R."/>
            <person name="Nielsen X.C."/>
            <person name="Skovgaard O."/>
            <person name="Fuursted K."/>
            <person name="Christensen J.J."/>
        </authorList>
    </citation>
    <scope>NUCLEOTIDE SEQUENCE [LARGE SCALE GENOMIC DNA]</scope>
    <source>
        <strain evidence="3">CCUG43001</strain>
    </source>
</reference>
<evidence type="ECO:0000313" key="3">
    <source>
        <dbReference type="Proteomes" id="UP000069912"/>
    </source>
</evidence>
<sequence length="96" mass="10996">MISKAALSYLEAEGIHDLRVEYPQSLFNSCCEASNFEPEVKRGQPAHPENYQSFQAGPVTIFLHRSVRLSDRGDWEIGLFRFLGYKKLVFSGFRPI</sequence>